<evidence type="ECO:0000313" key="1">
    <source>
        <dbReference type="EMBL" id="GMA25551.1"/>
    </source>
</evidence>
<evidence type="ECO:0008006" key="3">
    <source>
        <dbReference type="Google" id="ProtNLM"/>
    </source>
</evidence>
<dbReference type="EMBL" id="BSUK01000001">
    <property type="protein sequence ID" value="GMA25551.1"/>
    <property type="molecule type" value="Genomic_DNA"/>
</dbReference>
<reference evidence="2" key="1">
    <citation type="journal article" date="2019" name="Int. J. Syst. Evol. Microbiol.">
        <title>The Global Catalogue of Microorganisms (GCM) 10K type strain sequencing project: providing services to taxonomists for standard genome sequencing and annotation.</title>
        <authorList>
            <consortium name="The Broad Institute Genomics Platform"/>
            <consortium name="The Broad Institute Genome Sequencing Center for Infectious Disease"/>
            <person name="Wu L."/>
            <person name="Ma J."/>
        </authorList>
    </citation>
    <scope>NUCLEOTIDE SEQUENCE [LARGE SCALE GENOMIC DNA]</scope>
    <source>
        <strain evidence="2">NBRC 106348</strain>
    </source>
</reference>
<protein>
    <recommendedName>
        <fullName evidence="3">DUF1990 domain-containing protein</fullName>
    </recommendedName>
</protein>
<name>A0ABQ6I4H2_9MICO</name>
<sequence length="152" mass="16362">MQTVADAIGDGDDGRNDPGVATYWHGLDGVLNTLVHDAEAQGFPRGGDGARVVELGFFTYPGFLHERSAEWIGWIDGERVTVSFEGGSGRLRYVGPGAGGKRVDVLLPSDGARLVDVVTHAYDRRLVGTVLGFTDAKGSDHHLDLLTRTWLD</sequence>
<organism evidence="1 2">
    <name type="scientific">Luteimicrobium album</name>
    <dbReference type="NCBI Taxonomy" id="1054550"/>
    <lineage>
        <taxon>Bacteria</taxon>
        <taxon>Bacillati</taxon>
        <taxon>Actinomycetota</taxon>
        <taxon>Actinomycetes</taxon>
        <taxon>Micrococcales</taxon>
        <taxon>Luteimicrobium</taxon>
    </lineage>
</organism>
<keyword evidence="2" id="KW-1185">Reference proteome</keyword>
<accession>A0ABQ6I4H2</accession>
<dbReference type="Proteomes" id="UP001157091">
    <property type="component" value="Unassembled WGS sequence"/>
</dbReference>
<gene>
    <name evidence="1" type="ORF">GCM10025864_33100</name>
</gene>
<comment type="caution">
    <text evidence="1">The sequence shown here is derived from an EMBL/GenBank/DDBJ whole genome shotgun (WGS) entry which is preliminary data.</text>
</comment>
<evidence type="ECO:0000313" key="2">
    <source>
        <dbReference type="Proteomes" id="UP001157091"/>
    </source>
</evidence>
<proteinExistence type="predicted"/>